<dbReference type="InterPro" id="IPR052336">
    <property type="entry name" value="MlaD_Phospholipid_Transporter"/>
</dbReference>
<feature type="transmembrane region" description="Helical" evidence="2">
    <location>
        <begin position="12"/>
        <end position="33"/>
    </location>
</feature>
<evidence type="ECO:0008006" key="5">
    <source>
        <dbReference type="Google" id="ProtNLM"/>
    </source>
</evidence>
<keyword evidence="2" id="KW-0812">Transmembrane</keyword>
<name>A0A517N5C6_9BACT</name>
<feature type="region of interest" description="Disordered" evidence="1">
    <location>
        <begin position="346"/>
        <end position="368"/>
    </location>
</feature>
<dbReference type="OrthoDB" id="266214at2"/>
<dbReference type="PANTHER" id="PTHR33371:SF4">
    <property type="entry name" value="INTERMEMBRANE PHOSPHOLIPID TRANSPORT SYSTEM BINDING PROTEIN MLAD"/>
    <property type="match status" value="1"/>
</dbReference>
<gene>
    <name evidence="3" type="ORF">K227x_07180</name>
</gene>
<protein>
    <recommendedName>
        <fullName evidence="5">Mce/MlaD domain-containing protein</fullName>
    </recommendedName>
</protein>
<reference evidence="3 4" key="1">
    <citation type="submission" date="2019-02" db="EMBL/GenBank/DDBJ databases">
        <title>Deep-cultivation of Planctomycetes and their phenomic and genomic characterization uncovers novel biology.</title>
        <authorList>
            <person name="Wiegand S."/>
            <person name="Jogler M."/>
            <person name="Boedeker C."/>
            <person name="Pinto D."/>
            <person name="Vollmers J."/>
            <person name="Rivas-Marin E."/>
            <person name="Kohn T."/>
            <person name="Peeters S.H."/>
            <person name="Heuer A."/>
            <person name="Rast P."/>
            <person name="Oberbeckmann S."/>
            <person name="Bunk B."/>
            <person name="Jeske O."/>
            <person name="Meyerdierks A."/>
            <person name="Storesund J.E."/>
            <person name="Kallscheuer N."/>
            <person name="Luecker S."/>
            <person name="Lage O.M."/>
            <person name="Pohl T."/>
            <person name="Merkel B.J."/>
            <person name="Hornburger P."/>
            <person name="Mueller R.-W."/>
            <person name="Bruemmer F."/>
            <person name="Labrenz M."/>
            <person name="Spormann A.M."/>
            <person name="Op den Camp H."/>
            <person name="Overmann J."/>
            <person name="Amann R."/>
            <person name="Jetten M.S.M."/>
            <person name="Mascher T."/>
            <person name="Medema M.H."/>
            <person name="Devos D.P."/>
            <person name="Kaster A.-K."/>
            <person name="Ovreas L."/>
            <person name="Rohde M."/>
            <person name="Galperin M.Y."/>
            <person name="Jogler C."/>
        </authorList>
    </citation>
    <scope>NUCLEOTIDE SEQUENCE [LARGE SCALE GENOMIC DNA]</scope>
    <source>
        <strain evidence="3 4">K22_7</strain>
    </source>
</reference>
<dbReference type="PANTHER" id="PTHR33371">
    <property type="entry name" value="INTERMEMBRANE PHOSPHOLIPID TRANSPORT SYSTEM BINDING PROTEIN MLAD-RELATED"/>
    <property type="match status" value="1"/>
</dbReference>
<evidence type="ECO:0000256" key="1">
    <source>
        <dbReference type="SAM" id="MobiDB-lite"/>
    </source>
</evidence>
<dbReference type="KEGG" id="rlc:K227x_07180"/>
<sequence>MNEPYRLRYTNQIVGAFLLVLLLFLIVLALLLLRASDYFVERKPFWFEISQEQIQDLHPGIEVMILGQLAGQVDNIRYVEDTDRVRVELSIDPGKSDQIFEDSVIVPARKYGVGTPVLNIRRPRSNAGPLVPLSPGQPITAFRSEDDRLERMSREVESVTESVRLIQEKLDPTLTTIDDAAAKFSTSLTDTVDPTFVRAQQASDSFLQTNERLRPEASETLRLLRQATESMQAQMTTLTKKIETLVDEDMRTTLAKVRQSTDEVSAAAKTANQTSSDVGVDIAETLEQLQQASEQVRQLAIESRQVVQIVRGEAEELPGTTARVNDTVNETQDLVGEIRGHWLLRRSSQRPTSTQQVSPSTVRGGFAR</sequence>
<keyword evidence="2" id="KW-0472">Membrane</keyword>
<evidence type="ECO:0000313" key="4">
    <source>
        <dbReference type="Proteomes" id="UP000318538"/>
    </source>
</evidence>
<keyword evidence="2" id="KW-1133">Transmembrane helix</keyword>
<dbReference type="AlphaFoldDB" id="A0A517N5C6"/>
<dbReference type="Proteomes" id="UP000318538">
    <property type="component" value="Chromosome"/>
</dbReference>
<proteinExistence type="predicted"/>
<accession>A0A517N5C6</accession>
<dbReference type="EMBL" id="CP036525">
    <property type="protein sequence ID" value="QDT02342.1"/>
    <property type="molecule type" value="Genomic_DNA"/>
</dbReference>
<evidence type="ECO:0000256" key="2">
    <source>
        <dbReference type="SAM" id="Phobius"/>
    </source>
</evidence>
<organism evidence="3 4">
    <name type="scientific">Rubripirellula lacrimiformis</name>
    <dbReference type="NCBI Taxonomy" id="1930273"/>
    <lineage>
        <taxon>Bacteria</taxon>
        <taxon>Pseudomonadati</taxon>
        <taxon>Planctomycetota</taxon>
        <taxon>Planctomycetia</taxon>
        <taxon>Pirellulales</taxon>
        <taxon>Pirellulaceae</taxon>
        <taxon>Rubripirellula</taxon>
    </lineage>
</organism>
<dbReference type="RefSeq" id="WP_145168067.1">
    <property type="nucleotide sequence ID" value="NZ_CP036525.1"/>
</dbReference>
<keyword evidence="4" id="KW-1185">Reference proteome</keyword>
<evidence type="ECO:0000313" key="3">
    <source>
        <dbReference type="EMBL" id="QDT02342.1"/>
    </source>
</evidence>
<feature type="compositionally biased region" description="Polar residues" evidence="1">
    <location>
        <begin position="349"/>
        <end position="361"/>
    </location>
</feature>